<dbReference type="GO" id="GO:0032259">
    <property type="term" value="P:methylation"/>
    <property type="evidence" value="ECO:0007669"/>
    <property type="project" value="UniProtKB-KW"/>
</dbReference>
<dbReference type="GO" id="GO:0008757">
    <property type="term" value="F:S-adenosylmethionine-dependent methyltransferase activity"/>
    <property type="evidence" value="ECO:0007669"/>
    <property type="project" value="InterPro"/>
</dbReference>
<evidence type="ECO:0000256" key="2">
    <source>
        <dbReference type="ARBA" id="ARBA00022603"/>
    </source>
</evidence>
<evidence type="ECO:0000256" key="3">
    <source>
        <dbReference type="ARBA" id="ARBA00022679"/>
    </source>
</evidence>
<dbReference type="SUPFAM" id="SSF53335">
    <property type="entry name" value="S-adenosyl-L-methionine-dependent methyltransferases"/>
    <property type="match status" value="1"/>
</dbReference>
<evidence type="ECO:0000313" key="8">
    <source>
        <dbReference type="Proteomes" id="UP000663870"/>
    </source>
</evidence>
<name>A0A814K6X1_9BILA</name>
<dbReference type="Proteomes" id="UP000663854">
    <property type="component" value="Unassembled WGS sequence"/>
</dbReference>
<dbReference type="PANTHER" id="PTHR44942">
    <property type="entry name" value="METHYLTRANSF_11 DOMAIN-CONTAINING PROTEIN"/>
    <property type="match status" value="1"/>
</dbReference>
<dbReference type="Proteomes" id="UP000663870">
    <property type="component" value="Unassembled WGS sequence"/>
</dbReference>
<keyword evidence="3" id="KW-0808">Transferase</keyword>
<evidence type="ECO:0000313" key="5">
    <source>
        <dbReference type="EMBL" id="CAF1048481.1"/>
    </source>
</evidence>
<evidence type="ECO:0000256" key="1">
    <source>
        <dbReference type="ARBA" id="ARBA00008361"/>
    </source>
</evidence>
<keyword evidence="8" id="KW-1185">Reference proteome</keyword>
<dbReference type="AlphaFoldDB" id="A0A814K6X1"/>
<dbReference type="PANTHER" id="PTHR44942:SF4">
    <property type="entry name" value="METHYLTRANSFERASE TYPE 11 DOMAIN-CONTAINING PROTEIN"/>
    <property type="match status" value="1"/>
</dbReference>
<keyword evidence="2" id="KW-0489">Methyltransferase</keyword>
<accession>A0A814K6X1</accession>
<dbReference type="Gene3D" id="3.40.50.150">
    <property type="entry name" value="Vaccinia Virus protein VP39"/>
    <property type="match status" value="1"/>
</dbReference>
<dbReference type="InterPro" id="IPR029063">
    <property type="entry name" value="SAM-dependent_MTases_sf"/>
</dbReference>
<feature type="domain" description="Methyltransferase type 11" evidence="4">
    <location>
        <begin position="47"/>
        <end position="138"/>
    </location>
</feature>
<evidence type="ECO:0000313" key="7">
    <source>
        <dbReference type="Proteomes" id="UP000663854"/>
    </source>
</evidence>
<reference evidence="5" key="1">
    <citation type="submission" date="2021-02" db="EMBL/GenBank/DDBJ databases">
        <authorList>
            <person name="Nowell W R."/>
        </authorList>
    </citation>
    <scope>NUCLEOTIDE SEQUENCE</scope>
</reference>
<dbReference type="InterPro" id="IPR013216">
    <property type="entry name" value="Methyltransf_11"/>
</dbReference>
<comment type="caution">
    <text evidence="5">The sequence shown here is derived from an EMBL/GenBank/DDBJ whole genome shotgun (WGS) entry which is preliminary data.</text>
</comment>
<evidence type="ECO:0000313" key="6">
    <source>
        <dbReference type="EMBL" id="CAF1406946.1"/>
    </source>
</evidence>
<dbReference type="EMBL" id="CAJNOL010001704">
    <property type="protein sequence ID" value="CAF1406946.1"/>
    <property type="molecule type" value="Genomic_DNA"/>
</dbReference>
<sequence>MSKRFFEGAQHAARYALTRPTYPPALMEKIISFLAMKYKDIYDYAADIGCGSGQSTELLSPYFQKVYGYDVSENQIKEAKTKNKISNIEYKVNTNNAIPHANKSLCLITAAQAAHWFDLKQFYSEANRTLKQMGVLAIYGYELPKIDGEHSSQLNEIFQNFYKKLLPYFPPDRHQIDSKYADIILPFEEKIRDESVKIKYEWNLDRFLAYISTWSGYIHYMQKYPDKNIILDLRRDLFKAMKTENENEQMKINFGTFILLGRKTD</sequence>
<evidence type="ECO:0000259" key="4">
    <source>
        <dbReference type="Pfam" id="PF08241"/>
    </source>
</evidence>
<comment type="similarity">
    <text evidence="1">Belongs to the methyltransferase superfamily.</text>
</comment>
<protein>
    <recommendedName>
        <fullName evidence="4">Methyltransferase type 11 domain-containing protein</fullName>
    </recommendedName>
</protein>
<organism evidence="5 7">
    <name type="scientific">Rotaria sordida</name>
    <dbReference type="NCBI Taxonomy" id="392033"/>
    <lineage>
        <taxon>Eukaryota</taxon>
        <taxon>Metazoa</taxon>
        <taxon>Spiralia</taxon>
        <taxon>Gnathifera</taxon>
        <taxon>Rotifera</taxon>
        <taxon>Eurotatoria</taxon>
        <taxon>Bdelloidea</taxon>
        <taxon>Philodinida</taxon>
        <taxon>Philodinidae</taxon>
        <taxon>Rotaria</taxon>
    </lineage>
</organism>
<dbReference type="EMBL" id="CAJNOH010000464">
    <property type="protein sequence ID" value="CAF1048481.1"/>
    <property type="molecule type" value="Genomic_DNA"/>
</dbReference>
<dbReference type="Pfam" id="PF08241">
    <property type="entry name" value="Methyltransf_11"/>
    <property type="match status" value="1"/>
</dbReference>
<proteinExistence type="inferred from homology"/>
<gene>
    <name evidence="6" type="ORF">JXQ802_LOCUS35039</name>
    <name evidence="5" type="ORF">PYM288_LOCUS17016</name>
</gene>
<dbReference type="InterPro" id="IPR051052">
    <property type="entry name" value="Diverse_substrate_MTase"/>
</dbReference>
<dbReference type="CDD" id="cd02440">
    <property type="entry name" value="AdoMet_MTases"/>
    <property type="match status" value="1"/>
</dbReference>